<evidence type="ECO:0000259" key="5">
    <source>
        <dbReference type="PROSITE" id="PS51800"/>
    </source>
</evidence>
<accession>A0AAN9VLN7</accession>
<keyword evidence="1" id="KW-0479">Metal-binding</keyword>
<feature type="compositionally biased region" description="Polar residues" evidence="4">
    <location>
        <begin position="158"/>
        <end position="169"/>
    </location>
</feature>
<dbReference type="InterPro" id="IPR051591">
    <property type="entry name" value="UPF0224_FAM112_RNA_Proc"/>
</dbReference>
<evidence type="ECO:0000256" key="3">
    <source>
        <dbReference type="ARBA" id="ARBA00022833"/>
    </source>
</evidence>
<gene>
    <name evidence="6" type="ORF">R5R35_005340</name>
</gene>
<keyword evidence="2" id="KW-0863">Zinc-finger</keyword>
<dbReference type="InterPro" id="IPR036236">
    <property type="entry name" value="Znf_C2H2_sf"/>
</dbReference>
<evidence type="ECO:0000256" key="1">
    <source>
        <dbReference type="ARBA" id="ARBA00022723"/>
    </source>
</evidence>
<dbReference type="EMBL" id="JAZDUA010000235">
    <property type="protein sequence ID" value="KAK7863297.1"/>
    <property type="molecule type" value="Genomic_DNA"/>
</dbReference>
<dbReference type="InterPro" id="IPR022776">
    <property type="entry name" value="TRM13/UPF0224_CHHC_Znf_dom"/>
</dbReference>
<organism evidence="6 7">
    <name type="scientific">Gryllus longicercus</name>
    <dbReference type="NCBI Taxonomy" id="2509291"/>
    <lineage>
        <taxon>Eukaryota</taxon>
        <taxon>Metazoa</taxon>
        <taxon>Ecdysozoa</taxon>
        <taxon>Arthropoda</taxon>
        <taxon>Hexapoda</taxon>
        <taxon>Insecta</taxon>
        <taxon>Pterygota</taxon>
        <taxon>Neoptera</taxon>
        <taxon>Polyneoptera</taxon>
        <taxon>Orthoptera</taxon>
        <taxon>Ensifera</taxon>
        <taxon>Gryllidea</taxon>
        <taxon>Grylloidea</taxon>
        <taxon>Gryllidae</taxon>
        <taxon>Gryllinae</taxon>
        <taxon>Gryllus</taxon>
    </lineage>
</organism>
<protein>
    <recommendedName>
        <fullName evidence="5">CHHC U11-48K-type domain-containing protein</fullName>
    </recommendedName>
</protein>
<name>A0AAN9VLN7_9ORTH</name>
<evidence type="ECO:0000313" key="7">
    <source>
        <dbReference type="Proteomes" id="UP001378592"/>
    </source>
</evidence>
<keyword evidence="7" id="KW-1185">Reference proteome</keyword>
<evidence type="ECO:0000256" key="2">
    <source>
        <dbReference type="ARBA" id="ARBA00022771"/>
    </source>
</evidence>
<feature type="domain" description="CHHC U11-48K-type" evidence="5">
    <location>
        <begin position="50"/>
        <end position="77"/>
    </location>
</feature>
<evidence type="ECO:0000256" key="4">
    <source>
        <dbReference type="SAM" id="MobiDB-lite"/>
    </source>
</evidence>
<feature type="domain" description="CHHC U11-48K-type" evidence="5">
    <location>
        <begin position="18"/>
        <end position="45"/>
    </location>
</feature>
<dbReference type="PANTHER" id="PTHR21402">
    <property type="entry name" value="GAMETOCYTE SPECIFIC FACTOR 1-RELATED"/>
    <property type="match status" value="1"/>
</dbReference>
<dbReference type="Pfam" id="PF05253">
    <property type="entry name" value="zf-U11-48K"/>
    <property type="match status" value="2"/>
</dbReference>
<proteinExistence type="predicted"/>
<dbReference type="SUPFAM" id="SSF57667">
    <property type="entry name" value="beta-beta-alpha zinc fingers"/>
    <property type="match status" value="2"/>
</dbReference>
<dbReference type="GO" id="GO:0008270">
    <property type="term" value="F:zinc ion binding"/>
    <property type="evidence" value="ECO:0007669"/>
    <property type="project" value="UniProtKB-KW"/>
</dbReference>
<dbReference type="PANTHER" id="PTHR21402:SF5">
    <property type="entry name" value="GAMETOCYTE SPECIFIC FACTOR 1"/>
    <property type="match status" value="1"/>
</dbReference>
<sequence>MVDYNAFKRAAIRGQDEIVSCPFNPSHQISRSRLQYHITKCEKQHSLNELGTCPFNPTHRIPKPEMQMHLLECPDKRIVEMHKFQVEDESHVNKNLPDIHPPLCTSEENWDNVDYQSSYIPSQHINNKCVIRNIQGASKSERKLFRLEERKRLDPLGSENSTPEPSNFANVPRRVPRSLPKGMTNRELGAKLGMGRGFPPFT</sequence>
<dbReference type="PROSITE" id="PS51800">
    <property type="entry name" value="ZF_CHHC_U11_48K"/>
    <property type="match status" value="2"/>
</dbReference>
<feature type="region of interest" description="Disordered" evidence="4">
    <location>
        <begin position="154"/>
        <end position="202"/>
    </location>
</feature>
<dbReference type="Proteomes" id="UP001378592">
    <property type="component" value="Unassembled WGS sequence"/>
</dbReference>
<reference evidence="6 7" key="1">
    <citation type="submission" date="2024-03" db="EMBL/GenBank/DDBJ databases">
        <title>The genome assembly and annotation of the cricket Gryllus longicercus Weissman &amp; Gray.</title>
        <authorList>
            <person name="Szrajer S."/>
            <person name="Gray D."/>
            <person name="Ylla G."/>
        </authorList>
    </citation>
    <scope>NUCLEOTIDE SEQUENCE [LARGE SCALE GENOMIC DNA]</scope>
    <source>
        <strain evidence="6">DAG 2021-001</strain>
        <tissue evidence="6">Whole body minus gut</tissue>
    </source>
</reference>
<comment type="caution">
    <text evidence="6">The sequence shown here is derived from an EMBL/GenBank/DDBJ whole genome shotgun (WGS) entry which is preliminary data.</text>
</comment>
<evidence type="ECO:0000313" key="6">
    <source>
        <dbReference type="EMBL" id="KAK7863297.1"/>
    </source>
</evidence>
<dbReference type="AlphaFoldDB" id="A0AAN9VLN7"/>
<keyword evidence="3" id="KW-0862">Zinc</keyword>